<evidence type="ECO:0000256" key="1">
    <source>
        <dbReference type="SAM" id="MobiDB-lite"/>
    </source>
</evidence>
<dbReference type="AlphaFoldDB" id="A0A6P5GBC6"/>
<dbReference type="InterPro" id="IPR006886">
    <property type="entry name" value="RNA_pol_III_Rpc5"/>
</dbReference>
<dbReference type="GO" id="GO:0005666">
    <property type="term" value="C:RNA polymerase III complex"/>
    <property type="evidence" value="ECO:0007669"/>
    <property type="project" value="TreeGrafter"/>
</dbReference>
<dbReference type="PANTHER" id="PTHR12069">
    <property type="entry name" value="DNA-DIRECTED RNA POLYMERASES III 80 KDA POLYPEPTIDE RNA POLYMERASE III SUBUNIT 5"/>
    <property type="match status" value="1"/>
</dbReference>
<organism evidence="2 3">
    <name type="scientific">Ananas comosus</name>
    <name type="common">Pineapple</name>
    <name type="synonym">Ananas ananas</name>
    <dbReference type="NCBI Taxonomy" id="4615"/>
    <lineage>
        <taxon>Eukaryota</taxon>
        <taxon>Viridiplantae</taxon>
        <taxon>Streptophyta</taxon>
        <taxon>Embryophyta</taxon>
        <taxon>Tracheophyta</taxon>
        <taxon>Spermatophyta</taxon>
        <taxon>Magnoliopsida</taxon>
        <taxon>Liliopsida</taxon>
        <taxon>Poales</taxon>
        <taxon>Bromeliaceae</taxon>
        <taxon>Bromelioideae</taxon>
        <taxon>Ananas</taxon>
    </lineage>
</organism>
<accession>A0A6P5GBC6</accession>
<reference evidence="3" key="2">
    <citation type="submission" date="2025-08" db="UniProtKB">
        <authorList>
            <consortium name="RefSeq"/>
        </authorList>
    </citation>
    <scope>IDENTIFICATION</scope>
    <source>
        <tissue evidence="3">Leaf</tissue>
    </source>
</reference>
<evidence type="ECO:0000313" key="3">
    <source>
        <dbReference type="RefSeq" id="XP_020103178.1"/>
    </source>
</evidence>
<keyword evidence="3" id="KW-0804">Transcription</keyword>
<dbReference type="OrthoDB" id="340681at2759"/>
<feature type="compositionally biased region" description="Pro residues" evidence="1">
    <location>
        <begin position="40"/>
        <end position="52"/>
    </location>
</feature>
<feature type="compositionally biased region" description="Acidic residues" evidence="1">
    <location>
        <begin position="1"/>
        <end position="12"/>
    </location>
</feature>
<keyword evidence="2" id="KW-1185">Reference proteome</keyword>
<name>A0A6P5GBC6_ANACO</name>
<dbReference type="PANTHER" id="PTHR12069:SF0">
    <property type="entry name" value="DNA-DIRECTED RNA POLYMERASE III SUBUNIT RPC5"/>
    <property type="match status" value="1"/>
</dbReference>
<gene>
    <name evidence="3" type="primary">LOC109720458</name>
</gene>
<feature type="region of interest" description="Disordered" evidence="1">
    <location>
        <begin position="1"/>
        <end position="94"/>
    </location>
</feature>
<protein>
    <submittedName>
        <fullName evidence="3">DNA-directed RNA polymerase III subunit RPC5 isoform X1</fullName>
    </submittedName>
</protein>
<feature type="compositionally biased region" description="Low complexity" evidence="1">
    <location>
        <begin position="64"/>
        <end position="83"/>
    </location>
</feature>
<dbReference type="RefSeq" id="XP_020103178.1">
    <property type="nucleotide sequence ID" value="XM_020247589.1"/>
</dbReference>
<keyword evidence="3" id="KW-0240">DNA-directed RNA polymerase</keyword>
<dbReference type="GO" id="GO:0042797">
    <property type="term" value="P:tRNA transcription by RNA polymerase III"/>
    <property type="evidence" value="ECO:0007669"/>
    <property type="project" value="TreeGrafter"/>
</dbReference>
<dbReference type="Pfam" id="PF04801">
    <property type="entry name" value="RPC5"/>
    <property type="match status" value="2"/>
</dbReference>
<reference evidence="2" key="1">
    <citation type="journal article" date="2015" name="Nat. Genet.">
        <title>The pineapple genome and the evolution of CAM photosynthesis.</title>
        <authorList>
            <person name="Ming R."/>
            <person name="VanBuren R."/>
            <person name="Wai C.M."/>
            <person name="Tang H."/>
            <person name="Schatz M.C."/>
            <person name="Bowers J.E."/>
            <person name="Lyons E."/>
            <person name="Wang M.L."/>
            <person name="Chen J."/>
            <person name="Biggers E."/>
            <person name="Zhang J."/>
            <person name="Huang L."/>
            <person name="Zhang L."/>
            <person name="Miao W."/>
            <person name="Zhang J."/>
            <person name="Ye Z."/>
            <person name="Miao C."/>
            <person name="Lin Z."/>
            <person name="Wang H."/>
            <person name="Zhou H."/>
            <person name="Yim W.C."/>
            <person name="Priest H.D."/>
            <person name="Zheng C."/>
            <person name="Woodhouse M."/>
            <person name="Edger P.P."/>
            <person name="Guyot R."/>
            <person name="Guo H.B."/>
            <person name="Guo H."/>
            <person name="Zheng G."/>
            <person name="Singh R."/>
            <person name="Sharma A."/>
            <person name="Min X."/>
            <person name="Zheng Y."/>
            <person name="Lee H."/>
            <person name="Gurtowski J."/>
            <person name="Sedlazeck F.J."/>
            <person name="Harkess A."/>
            <person name="McKain M.R."/>
            <person name="Liao Z."/>
            <person name="Fang J."/>
            <person name="Liu J."/>
            <person name="Zhang X."/>
            <person name="Zhang Q."/>
            <person name="Hu W."/>
            <person name="Qin Y."/>
            <person name="Wang K."/>
            <person name="Chen L.Y."/>
            <person name="Shirley N."/>
            <person name="Lin Y.R."/>
            <person name="Liu L.Y."/>
            <person name="Hernandez A.G."/>
            <person name="Wright C.L."/>
            <person name="Bulone V."/>
            <person name="Tuskan G.A."/>
            <person name="Heath K."/>
            <person name="Zee F."/>
            <person name="Moore P.H."/>
            <person name="Sunkar R."/>
            <person name="Leebens-Mack J.H."/>
            <person name="Mockler T."/>
            <person name="Bennetzen J.L."/>
            <person name="Freeling M."/>
            <person name="Sankoff D."/>
            <person name="Paterson A.H."/>
            <person name="Zhu X."/>
            <person name="Yang X."/>
            <person name="Smith J.A."/>
            <person name="Cushman J.C."/>
            <person name="Paull R.E."/>
            <person name="Yu Q."/>
        </authorList>
    </citation>
    <scope>NUCLEOTIDE SEQUENCE [LARGE SCALE GENOMIC DNA]</scope>
    <source>
        <strain evidence="2">cv. F153</strain>
    </source>
</reference>
<feature type="compositionally biased region" description="Polar residues" evidence="1">
    <location>
        <begin position="501"/>
        <end position="518"/>
    </location>
</feature>
<sequence length="684" mass="77172">MDDLDLDLDLDLDGASHRPAASSSRFRPKLKGKAPKQEPSDPPNPPPPPPQAPTAKPDPEIPLSAAPAAPPAAESTSAAMDLDVGGGGDDDGEDSVVREIEVFLTRGPLNDDARLYVMQYPLRPSWRPYELDERCVEVRVQPKEPKIEVDLSIDENSENYDREVPEHLRIKKQTLSSSTVPQVTSYAIGLRKSNQIFLNSIDAIVQLRPSMVHLDAEPQKRKHGTQNIEGKMVSENSNEKVEDTEVWISLDYQRVGSISSESYLQKMAASENRPIEFSMKQSDYVTSLCPMTSSDSKKASRPPLSREVKQAILGRFCETHTCAALRPKRTKVPKWKHWEFLALSLEERLRKWLIEVSQVNRFDALMHLAPTNSIREVLELLQRHAYLVRGLWVCKSSLLYNGAEVDARDYILYLFTKNQSVQPVQLKQLRVKRESIASIMTPLAIQRLDFKDWKFKEPVDSSFSKRYPEIVKEQENAWSIRVKNISDSLELHKVPTHFTLKTKSSPNPNVSKSLTSSKVEPISSRDGIARPGGNTMSAETKKFLHEALEKLFSDRQVRSLNSIVRDLREFAKRRSALPKDKSRNLINAATSGASAPSAELHSVVTEVAVQMHGVYIMKSSEKKSLRNVFLVLFRDKGPELRKEDILQQASRVLSRKVTEKEYSQVVDDICDETENGFLVLKSGD</sequence>
<evidence type="ECO:0000313" key="2">
    <source>
        <dbReference type="Proteomes" id="UP000515123"/>
    </source>
</evidence>
<feature type="region of interest" description="Disordered" evidence="1">
    <location>
        <begin position="501"/>
        <end position="536"/>
    </location>
</feature>
<dbReference type="GeneID" id="109720458"/>
<proteinExistence type="predicted"/>
<dbReference type="Proteomes" id="UP000515123">
    <property type="component" value="Linkage group 14"/>
</dbReference>